<keyword evidence="3" id="KW-1185">Reference proteome</keyword>
<protein>
    <submittedName>
        <fullName evidence="2">Uncharacterized protein</fullName>
    </submittedName>
</protein>
<sequence>MGSAGTGSAAVGSAATGSALTGSAAVGSATPLLLLLIPLPTPSIPPVPLAIPPVQIPALPQPVSALPVVALPAPAEIPPDPPQPPAPPASSIRIPAGLDPDVRPTSSADGLPTPNILSVVGGLLALGLAGVGSGAVSFQGAAAAQARVDAARAEFFGPRS</sequence>
<proteinExistence type="predicted"/>
<organism evidence="2 3">
    <name type="scientific">Nocardia aurea</name>
    <dbReference type="NCBI Taxonomy" id="2144174"/>
    <lineage>
        <taxon>Bacteria</taxon>
        <taxon>Bacillati</taxon>
        <taxon>Actinomycetota</taxon>
        <taxon>Actinomycetes</taxon>
        <taxon>Mycobacteriales</taxon>
        <taxon>Nocardiaceae</taxon>
        <taxon>Nocardia</taxon>
    </lineage>
</organism>
<dbReference type="Proteomes" id="UP001551695">
    <property type="component" value="Unassembled WGS sequence"/>
</dbReference>
<dbReference type="EMBL" id="JBFAKC010000017">
    <property type="protein sequence ID" value="MEV0711741.1"/>
    <property type="molecule type" value="Genomic_DNA"/>
</dbReference>
<accession>A0ABV3G233</accession>
<name>A0ABV3G233_9NOCA</name>
<evidence type="ECO:0000313" key="2">
    <source>
        <dbReference type="EMBL" id="MEV0711741.1"/>
    </source>
</evidence>
<feature type="compositionally biased region" description="Pro residues" evidence="1">
    <location>
        <begin position="75"/>
        <end position="88"/>
    </location>
</feature>
<feature type="region of interest" description="Disordered" evidence="1">
    <location>
        <begin position="73"/>
        <end position="109"/>
    </location>
</feature>
<comment type="caution">
    <text evidence="2">The sequence shown here is derived from an EMBL/GenBank/DDBJ whole genome shotgun (WGS) entry which is preliminary data.</text>
</comment>
<evidence type="ECO:0000313" key="3">
    <source>
        <dbReference type="Proteomes" id="UP001551695"/>
    </source>
</evidence>
<evidence type="ECO:0000256" key="1">
    <source>
        <dbReference type="SAM" id="MobiDB-lite"/>
    </source>
</evidence>
<dbReference type="RefSeq" id="WP_357788392.1">
    <property type="nucleotide sequence ID" value="NZ_JBFAKC010000017.1"/>
</dbReference>
<reference evidence="2 3" key="1">
    <citation type="submission" date="2024-06" db="EMBL/GenBank/DDBJ databases">
        <title>The Natural Products Discovery Center: Release of the First 8490 Sequenced Strains for Exploring Actinobacteria Biosynthetic Diversity.</title>
        <authorList>
            <person name="Kalkreuter E."/>
            <person name="Kautsar S.A."/>
            <person name="Yang D."/>
            <person name="Bader C.D."/>
            <person name="Teijaro C.N."/>
            <person name="Fluegel L."/>
            <person name="Davis C.M."/>
            <person name="Simpson J.R."/>
            <person name="Lauterbach L."/>
            <person name="Steele A.D."/>
            <person name="Gui C."/>
            <person name="Meng S."/>
            <person name="Li G."/>
            <person name="Viehrig K."/>
            <person name="Ye F."/>
            <person name="Su P."/>
            <person name="Kiefer A.F."/>
            <person name="Nichols A."/>
            <person name="Cepeda A.J."/>
            <person name="Yan W."/>
            <person name="Fan B."/>
            <person name="Jiang Y."/>
            <person name="Adhikari A."/>
            <person name="Zheng C.-J."/>
            <person name="Schuster L."/>
            <person name="Cowan T.M."/>
            <person name="Smanski M.J."/>
            <person name="Chevrette M.G."/>
            <person name="De Carvalho L.P.S."/>
            <person name="Shen B."/>
        </authorList>
    </citation>
    <scope>NUCLEOTIDE SEQUENCE [LARGE SCALE GENOMIC DNA]</scope>
    <source>
        <strain evidence="2 3">NPDC050403</strain>
    </source>
</reference>
<gene>
    <name evidence="2" type="ORF">AB0I48_29705</name>
</gene>